<gene>
    <name evidence="1" type="primary">osmC_1</name>
    <name evidence="1" type="ORF">LuPra_00479</name>
</gene>
<accession>A0A143PFG9</accession>
<evidence type="ECO:0000313" key="2">
    <source>
        <dbReference type="Proteomes" id="UP000076079"/>
    </source>
</evidence>
<dbReference type="SUPFAM" id="SSF82784">
    <property type="entry name" value="OsmC-like"/>
    <property type="match status" value="1"/>
</dbReference>
<dbReference type="InterPro" id="IPR003718">
    <property type="entry name" value="OsmC/Ohr_fam"/>
</dbReference>
<dbReference type="GO" id="GO:0004601">
    <property type="term" value="F:peroxidase activity"/>
    <property type="evidence" value="ECO:0007669"/>
    <property type="project" value="UniProtKB-KW"/>
</dbReference>
<name>A0A143PFG9_LUTPR</name>
<dbReference type="PANTHER" id="PTHR42830">
    <property type="entry name" value="OSMOTICALLY INDUCIBLE FAMILY PROTEIN"/>
    <property type="match status" value="1"/>
</dbReference>
<keyword evidence="2" id="KW-1185">Reference proteome</keyword>
<keyword evidence="1" id="KW-0575">Peroxidase</keyword>
<reference evidence="2" key="2">
    <citation type="submission" date="2016-04" db="EMBL/GenBank/DDBJ databases">
        <title>First Complete Genome Sequence of a Subdivision 6 Acidobacterium.</title>
        <authorList>
            <person name="Huang S."/>
            <person name="Vieira S."/>
            <person name="Bunk B."/>
            <person name="Riedel T."/>
            <person name="Sproeer C."/>
            <person name="Overmann J."/>
        </authorList>
    </citation>
    <scope>NUCLEOTIDE SEQUENCE [LARGE SCALE GENOMIC DNA]</scope>
    <source>
        <strain evidence="2">DSM 100886 HEG_-6_39</strain>
    </source>
</reference>
<dbReference type="EMBL" id="CP015136">
    <property type="protein sequence ID" value="AMY07312.1"/>
    <property type="molecule type" value="Genomic_DNA"/>
</dbReference>
<dbReference type="GO" id="GO:0006979">
    <property type="term" value="P:response to oxidative stress"/>
    <property type="evidence" value="ECO:0007669"/>
    <property type="project" value="InterPro"/>
</dbReference>
<dbReference type="AlphaFoldDB" id="A0A143PFG9"/>
<dbReference type="Pfam" id="PF02566">
    <property type="entry name" value="OsmC"/>
    <property type="match status" value="1"/>
</dbReference>
<organism evidence="1 2">
    <name type="scientific">Luteitalea pratensis</name>
    <dbReference type="NCBI Taxonomy" id="1855912"/>
    <lineage>
        <taxon>Bacteria</taxon>
        <taxon>Pseudomonadati</taxon>
        <taxon>Acidobacteriota</taxon>
        <taxon>Vicinamibacteria</taxon>
        <taxon>Vicinamibacterales</taxon>
        <taxon>Vicinamibacteraceae</taxon>
        <taxon>Luteitalea</taxon>
    </lineage>
</organism>
<sequence length="142" mass="14656">MIRTSKAQWNGSLKDGKGTVSLGSGAYDGQYSFSSRFESGTGTNPEELVAAAHAGCFSMALSAGLGKAGITPTRISTSAKVNFEKVGDGFSITRIDLVTEGDVPGIDEATFIEHAENAKKGCPISRALGAVEITLTAKLVNA</sequence>
<dbReference type="InterPro" id="IPR015946">
    <property type="entry name" value="KH_dom-like_a/b"/>
</dbReference>
<dbReference type="STRING" id="1855912.LuPra_00479"/>
<dbReference type="EC" id="1.11.1.15" evidence="1"/>
<dbReference type="PANTHER" id="PTHR42830:SF1">
    <property type="entry name" value="OSMOTICALLY INDUCIBLE FAMILY PROTEIN"/>
    <property type="match status" value="1"/>
</dbReference>
<evidence type="ECO:0000313" key="1">
    <source>
        <dbReference type="EMBL" id="AMY07312.1"/>
    </source>
</evidence>
<dbReference type="NCBIfam" id="TIGR03562">
    <property type="entry name" value="osmo_induc_OsmC"/>
    <property type="match status" value="1"/>
</dbReference>
<dbReference type="RefSeq" id="WP_110169277.1">
    <property type="nucleotide sequence ID" value="NZ_CP015136.1"/>
</dbReference>
<dbReference type="InterPro" id="IPR052707">
    <property type="entry name" value="OsmC_Ohr_Peroxiredoxin"/>
</dbReference>
<dbReference type="KEGG" id="abac:LuPra_00479"/>
<dbReference type="Gene3D" id="3.30.300.20">
    <property type="match status" value="1"/>
</dbReference>
<dbReference type="InterPro" id="IPR019904">
    <property type="entry name" value="Peroxiredoxin_OsmC"/>
</dbReference>
<dbReference type="InterPro" id="IPR036102">
    <property type="entry name" value="OsmC/Ohrsf"/>
</dbReference>
<dbReference type="OrthoDB" id="9797508at2"/>
<keyword evidence="1" id="KW-0560">Oxidoreductase</keyword>
<dbReference type="Proteomes" id="UP000076079">
    <property type="component" value="Chromosome"/>
</dbReference>
<proteinExistence type="predicted"/>
<reference evidence="1 2" key="1">
    <citation type="journal article" date="2016" name="Genome Announc.">
        <title>First Complete Genome Sequence of a Subdivision 6 Acidobacterium Strain.</title>
        <authorList>
            <person name="Huang S."/>
            <person name="Vieira S."/>
            <person name="Bunk B."/>
            <person name="Riedel T."/>
            <person name="Sproer C."/>
            <person name="Overmann J."/>
        </authorList>
    </citation>
    <scope>NUCLEOTIDE SEQUENCE [LARGE SCALE GENOMIC DNA]</scope>
    <source>
        <strain evidence="2">DSM 100886 HEG_-6_39</strain>
    </source>
</reference>
<protein>
    <submittedName>
        <fullName evidence="1">Peroxiredoxin OsmC</fullName>
        <ecNumber evidence="1">1.11.1.15</ecNumber>
    </submittedName>
</protein>